<comment type="caution">
    <text evidence="2">The sequence shown here is derived from an EMBL/GenBank/DDBJ whole genome shotgun (WGS) entry which is preliminary data.</text>
</comment>
<feature type="domain" description="Hedgehog/Intein (Hint)" evidence="1">
    <location>
        <begin position="27"/>
        <end position="159"/>
    </location>
</feature>
<dbReference type="RefSeq" id="WP_037270743.1">
    <property type="nucleotide sequence ID" value="NZ_KN293977.1"/>
</dbReference>
<dbReference type="Pfam" id="PF13403">
    <property type="entry name" value="Hint_2"/>
    <property type="match status" value="1"/>
</dbReference>
<dbReference type="InterPro" id="IPR028992">
    <property type="entry name" value="Hedgehog/Intein_dom"/>
</dbReference>
<evidence type="ECO:0000313" key="3">
    <source>
        <dbReference type="Proteomes" id="UP000030021"/>
    </source>
</evidence>
<evidence type="ECO:0000313" key="2">
    <source>
        <dbReference type="EMBL" id="KGM88880.1"/>
    </source>
</evidence>
<dbReference type="eggNOG" id="COG2931">
    <property type="taxonomic scope" value="Bacteria"/>
</dbReference>
<dbReference type="OrthoDB" id="7685535at2"/>
<reference evidence="2 3" key="1">
    <citation type="submission" date="2013-01" db="EMBL/GenBank/DDBJ databases">
        <authorList>
            <person name="Fiebig A."/>
            <person name="Goeker M."/>
            <person name="Klenk H.-P.P."/>
        </authorList>
    </citation>
    <scope>NUCLEOTIDE SEQUENCE [LARGE SCALE GENOMIC DNA]</scope>
    <source>
        <strain evidence="2 3">DSM 17069</strain>
    </source>
</reference>
<evidence type="ECO:0000259" key="1">
    <source>
        <dbReference type="Pfam" id="PF13403"/>
    </source>
</evidence>
<organism evidence="2 3">
    <name type="scientific">Roseovarius mucosus DSM 17069</name>
    <dbReference type="NCBI Taxonomy" id="1288298"/>
    <lineage>
        <taxon>Bacteria</taxon>
        <taxon>Pseudomonadati</taxon>
        <taxon>Pseudomonadota</taxon>
        <taxon>Alphaproteobacteria</taxon>
        <taxon>Rhodobacterales</taxon>
        <taxon>Roseobacteraceae</taxon>
        <taxon>Roseovarius</taxon>
    </lineage>
</organism>
<dbReference type="PATRIC" id="fig|1288298.3.peg.1113"/>
<dbReference type="EMBL" id="AONH01000005">
    <property type="protein sequence ID" value="KGM88880.1"/>
    <property type="molecule type" value="Genomic_DNA"/>
</dbReference>
<dbReference type="HOGENOM" id="CLU_105398_0_0_5"/>
<accession>A0A0A0HNW1</accession>
<protein>
    <submittedName>
        <fullName evidence="2">Hint domain protein</fullName>
    </submittedName>
</protein>
<name>A0A0A0HNW1_9RHOB</name>
<proteinExistence type="predicted"/>
<sequence length="220" mass="23450">MLGWFGISERGAARTLEAEPVGVQSGLLSGTRVATGHGWRPVQALCAGDRVVTFDAGVQPICGVSRHPVWTGESACPSRFWPLEVGRGVLGNRAPLRVMPHQVLMVESDMAETLWGDPFALLPGVALEAAPGVARVMPDPGAEVVMLHFESEQVIFAENGLMALCPASCNLLDYAQERAGPRYDVLPLTEARGLVLAMARMNGLTAAPRDAALSDPWVRA</sequence>
<dbReference type="AlphaFoldDB" id="A0A0A0HNW1"/>
<gene>
    <name evidence="2" type="ORF">rosmuc_01102</name>
</gene>
<dbReference type="STRING" id="215743.ROSMUCSMR3_03805"/>
<dbReference type="Proteomes" id="UP000030021">
    <property type="component" value="Unassembled WGS sequence"/>
</dbReference>